<proteinExistence type="predicted"/>
<keyword evidence="2" id="KW-1185">Reference proteome</keyword>
<dbReference type="Proteomes" id="UP001165960">
    <property type="component" value="Unassembled WGS sequence"/>
</dbReference>
<reference evidence="1" key="1">
    <citation type="submission" date="2022-04" db="EMBL/GenBank/DDBJ databases">
        <title>Genome of the entomopathogenic fungus Entomophthora muscae.</title>
        <authorList>
            <person name="Elya C."/>
            <person name="Lovett B.R."/>
            <person name="Lee E."/>
            <person name="Macias A.M."/>
            <person name="Hajek A.E."/>
            <person name="De Bivort B.L."/>
            <person name="Kasson M.T."/>
            <person name="De Fine Licht H.H."/>
            <person name="Stajich J.E."/>
        </authorList>
    </citation>
    <scope>NUCLEOTIDE SEQUENCE</scope>
    <source>
        <strain evidence="1">Berkeley</strain>
    </source>
</reference>
<protein>
    <submittedName>
        <fullName evidence="1">Uncharacterized protein</fullName>
    </submittedName>
</protein>
<sequence>MKFAEGALVAEGAKGKTIIITRNGDKAPEVAAFTPNWFYGGYQSLVAPVKQINKNVALYLGSHQRKQPIQDHEA</sequence>
<evidence type="ECO:0000313" key="1">
    <source>
        <dbReference type="EMBL" id="KAJ9069336.1"/>
    </source>
</evidence>
<gene>
    <name evidence="1" type="ORF">DSO57_1019474</name>
</gene>
<accession>A0ACC2T4F3</accession>
<organism evidence="1 2">
    <name type="scientific">Entomophthora muscae</name>
    <dbReference type="NCBI Taxonomy" id="34485"/>
    <lineage>
        <taxon>Eukaryota</taxon>
        <taxon>Fungi</taxon>
        <taxon>Fungi incertae sedis</taxon>
        <taxon>Zoopagomycota</taxon>
        <taxon>Entomophthoromycotina</taxon>
        <taxon>Entomophthoromycetes</taxon>
        <taxon>Entomophthorales</taxon>
        <taxon>Entomophthoraceae</taxon>
        <taxon>Entomophthora</taxon>
    </lineage>
</organism>
<evidence type="ECO:0000313" key="2">
    <source>
        <dbReference type="Proteomes" id="UP001165960"/>
    </source>
</evidence>
<comment type="caution">
    <text evidence="1">The sequence shown here is derived from an EMBL/GenBank/DDBJ whole genome shotgun (WGS) entry which is preliminary data.</text>
</comment>
<dbReference type="EMBL" id="QTSX02003638">
    <property type="protein sequence ID" value="KAJ9069336.1"/>
    <property type="molecule type" value="Genomic_DNA"/>
</dbReference>
<name>A0ACC2T4F3_9FUNG</name>